<proteinExistence type="predicted"/>
<dbReference type="AlphaFoldDB" id="B8HGP5"/>
<keyword evidence="1" id="KW-1133">Transmembrane helix</keyword>
<reference evidence="2" key="1">
    <citation type="submission" date="2009-01" db="EMBL/GenBank/DDBJ databases">
        <title>Complete sequence of chromosome of Arthrobacter chlorophenolicus A6.</title>
        <authorList>
            <consortium name="US DOE Joint Genome Institute"/>
            <person name="Lucas S."/>
            <person name="Copeland A."/>
            <person name="Lapidus A."/>
            <person name="Glavina del Rio T."/>
            <person name="Tice H."/>
            <person name="Bruce D."/>
            <person name="Goodwin L."/>
            <person name="Pitluck S."/>
            <person name="Goltsman E."/>
            <person name="Clum A."/>
            <person name="Larimer F."/>
            <person name="Land M."/>
            <person name="Hauser L."/>
            <person name="Kyrpides N."/>
            <person name="Mikhailova N."/>
            <person name="Jansson J."/>
            <person name="Richardson P."/>
        </authorList>
    </citation>
    <scope>NUCLEOTIDE SEQUENCE [LARGE SCALE GENOMIC DNA]</scope>
    <source>
        <strain evidence="2">A6</strain>
    </source>
</reference>
<keyword evidence="1" id="KW-0812">Transmembrane</keyword>
<accession>B8HGP5</accession>
<evidence type="ECO:0000256" key="1">
    <source>
        <dbReference type="SAM" id="Phobius"/>
    </source>
</evidence>
<organism evidence="2 3">
    <name type="scientific">Pseudarthrobacter chlorophenolicus (strain ATCC 700700 / DSM 12829 / CIP 107037 / JCM 12360 / KCTC 9906 / NCIMB 13794 / A6)</name>
    <name type="common">Arthrobacter chlorophenolicus</name>
    <dbReference type="NCBI Taxonomy" id="452863"/>
    <lineage>
        <taxon>Bacteria</taxon>
        <taxon>Bacillati</taxon>
        <taxon>Actinomycetota</taxon>
        <taxon>Actinomycetes</taxon>
        <taxon>Micrococcales</taxon>
        <taxon>Micrococcaceae</taxon>
        <taxon>Pseudarthrobacter</taxon>
    </lineage>
</organism>
<evidence type="ECO:0000313" key="2">
    <source>
        <dbReference type="EMBL" id="ACL41311.1"/>
    </source>
</evidence>
<dbReference type="HOGENOM" id="CLU_2766888_0_0_11"/>
<sequence length="69" mass="7727">MNTRPQIAGLVAGIFMLVWAAIFLTWTPVDSLRLITGIVLVPLGLWLVARYIVLRRRAERTSPATEPKP</sequence>
<dbReference type="Proteomes" id="UP000002505">
    <property type="component" value="Chromosome"/>
</dbReference>
<feature type="transmembrane region" description="Helical" evidence="1">
    <location>
        <begin position="32"/>
        <end position="53"/>
    </location>
</feature>
<dbReference type="KEGG" id="ach:Achl_3354"/>
<feature type="transmembrane region" description="Helical" evidence="1">
    <location>
        <begin position="7"/>
        <end position="26"/>
    </location>
</feature>
<dbReference type="EMBL" id="CP001341">
    <property type="protein sequence ID" value="ACL41311.1"/>
    <property type="molecule type" value="Genomic_DNA"/>
</dbReference>
<name>B8HGP5_PSECP</name>
<protein>
    <submittedName>
        <fullName evidence="2">Uncharacterized protein</fullName>
    </submittedName>
</protein>
<keyword evidence="3" id="KW-1185">Reference proteome</keyword>
<evidence type="ECO:0000313" key="3">
    <source>
        <dbReference type="Proteomes" id="UP000002505"/>
    </source>
</evidence>
<gene>
    <name evidence="2" type="ordered locus">Achl_3354</name>
</gene>
<keyword evidence="1" id="KW-0472">Membrane</keyword>